<gene>
    <name evidence="4" type="ORF">EGT74_25275</name>
</gene>
<feature type="domain" description="Protein FecR C-terminal" evidence="3">
    <location>
        <begin position="271"/>
        <end position="338"/>
    </location>
</feature>
<accession>A0A3N4PAJ8</accession>
<proteinExistence type="predicted"/>
<dbReference type="Gene3D" id="3.55.50.30">
    <property type="match status" value="1"/>
</dbReference>
<comment type="caution">
    <text evidence="4">The sequence shown here is derived from an EMBL/GenBank/DDBJ whole genome shotgun (WGS) entry which is preliminary data.</text>
</comment>
<dbReference type="Pfam" id="PF04773">
    <property type="entry name" value="FecR"/>
    <property type="match status" value="1"/>
</dbReference>
<dbReference type="InterPro" id="IPR012373">
    <property type="entry name" value="Ferrdict_sens_TM"/>
</dbReference>
<feature type="domain" description="FecR protein" evidence="2">
    <location>
        <begin position="138"/>
        <end position="220"/>
    </location>
</feature>
<dbReference type="Proteomes" id="UP000278351">
    <property type="component" value="Unassembled WGS sequence"/>
</dbReference>
<keyword evidence="5" id="KW-1185">Reference proteome</keyword>
<reference evidence="4 5" key="1">
    <citation type="submission" date="2018-11" db="EMBL/GenBank/DDBJ databases">
        <title>Chitinophaga lutea sp.nov., isolate from arsenic contaminated soil.</title>
        <authorList>
            <person name="Zong Y."/>
        </authorList>
    </citation>
    <scope>NUCLEOTIDE SEQUENCE [LARGE SCALE GENOMIC DNA]</scope>
    <source>
        <strain evidence="4 5">ZY74</strain>
    </source>
</reference>
<evidence type="ECO:0000313" key="4">
    <source>
        <dbReference type="EMBL" id="RPE05683.1"/>
    </source>
</evidence>
<dbReference type="OrthoDB" id="645173at2"/>
<dbReference type="RefSeq" id="WP_123849333.1">
    <property type="nucleotide sequence ID" value="NZ_RPDH01000003.1"/>
</dbReference>
<sequence length="344" mass="38312">MSYSHEELEALLQNDEFIRWATSRETVENAYWESWVKQQPDRQALVEFIRSLHAAEQVHPGHRELADEVWHAVQLQMEAPVRRISWRKYAAAAAVAIILGAAGLWYGLSGNRGGEGGLVVQKVNSVNITAKNNGKAPKTVYLTDGTRITLGQNSTLAYSNLLHGDKREVHLEGEAFFEVTKDAQRPFLVYSGGIVTKVLGTSFRVTGHDKITVAVKSGKVAVSRQQRDVDEEFILLPNEQVVFNRKANTLNKTVVVDAMLLQNPVTSHVTLNFDEAPVTQVLDSLAAMYTVDIQYDRNLLARCMVTVSLEQESLYDKLQIVCKVLGATFETHGNVIYVKAQGCN</sequence>
<keyword evidence="1" id="KW-0812">Transmembrane</keyword>
<dbReference type="PANTHER" id="PTHR30273">
    <property type="entry name" value="PERIPLASMIC SIGNAL SENSOR AND SIGMA FACTOR ACTIVATOR FECR-RELATED"/>
    <property type="match status" value="1"/>
</dbReference>
<dbReference type="AlphaFoldDB" id="A0A3N4PAJ8"/>
<dbReference type="Gene3D" id="2.60.120.1440">
    <property type="match status" value="1"/>
</dbReference>
<evidence type="ECO:0000259" key="2">
    <source>
        <dbReference type="Pfam" id="PF04773"/>
    </source>
</evidence>
<evidence type="ECO:0000313" key="5">
    <source>
        <dbReference type="Proteomes" id="UP000278351"/>
    </source>
</evidence>
<dbReference type="PIRSF" id="PIRSF018266">
    <property type="entry name" value="FecR"/>
    <property type="match status" value="1"/>
</dbReference>
<dbReference type="PANTHER" id="PTHR30273:SF2">
    <property type="entry name" value="PROTEIN FECR"/>
    <property type="match status" value="1"/>
</dbReference>
<dbReference type="EMBL" id="RPDH01000003">
    <property type="protein sequence ID" value="RPE05683.1"/>
    <property type="molecule type" value="Genomic_DNA"/>
</dbReference>
<dbReference type="InterPro" id="IPR006860">
    <property type="entry name" value="FecR"/>
</dbReference>
<protein>
    <submittedName>
        <fullName evidence="4">FecR family protein</fullName>
    </submittedName>
</protein>
<dbReference type="Pfam" id="PF16344">
    <property type="entry name" value="FecR_C"/>
    <property type="match status" value="1"/>
</dbReference>
<keyword evidence="1" id="KW-1133">Transmembrane helix</keyword>
<name>A0A3N4PAJ8_9BACT</name>
<organism evidence="4 5">
    <name type="scientific">Chitinophaga lutea</name>
    <dbReference type="NCBI Taxonomy" id="2488634"/>
    <lineage>
        <taxon>Bacteria</taxon>
        <taxon>Pseudomonadati</taxon>
        <taxon>Bacteroidota</taxon>
        <taxon>Chitinophagia</taxon>
        <taxon>Chitinophagales</taxon>
        <taxon>Chitinophagaceae</taxon>
        <taxon>Chitinophaga</taxon>
    </lineage>
</organism>
<feature type="transmembrane region" description="Helical" evidence="1">
    <location>
        <begin position="89"/>
        <end position="108"/>
    </location>
</feature>
<evidence type="ECO:0000259" key="3">
    <source>
        <dbReference type="Pfam" id="PF16344"/>
    </source>
</evidence>
<evidence type="ECO:0000256" key="1">
    <source>
        <dbReference type="SAM" id="Phobius"/>
    </source>
</evidence>
<keyword evidence="1" id="KW-0472">Membrane</keyword>
<dbReference type="InterPro" id="IPR032508">
    <property type="entry name" value="FecR_C"/>
</dbReference>
<dbReference type="GO" id="GO:0016989">
    <property type="term" value="F:sigma factor antagonist activity"/>
    <property type="evidence" value="ECO:0007669"/>
    <property type="project" value="TreeGrafter"/>
</dbReference>